<proteinExistence type="inferred from homology"/>
<evidence type="ECO:0000256" key="1">
    <source>
        <dbReference type="ARBA" id="ARBA00008386"/>
    </source>
</evidence>
<dbReference type="PANTHER" id="PTHR34939:SF1">
    <property type="entry name" value="PHOTOSYSTEM I REACTION CENTER SUBUNIT III, CHLOROPLASTIC"/>
    <property type="match status" value="1"/>
</dbReference>
<keyword evidence="6 7" id="KW-0732">Signal</keyword>
<keyword evidence="4 6" id="KW-0603">Photosystem I</keyword>
<dbReference type="Gene3D" id="1.10.8.110">
    <property type="entry name" value="Photosystem I PsaF, reaction centre subunit III"/>
    <property type="match status" value="1"/>
</dbReference>
<name>A0A086CGG3_9CHRO</name>
<evidence type="ECO:0000256" key="7">
    <source>
        <dbReference type="SAM" id="SignalP"/>
    </source>
</evidence>
<sequence length="162" mass="18040">MKRLLFTLILITTLWFNFTPTASASYNNLTPCSDSAAYQQKSKHFLNTTDDQQSGQKRAERYAEALCGPEGYPHLIVDGNLTHIGDFAIPGIMFLYIAGWIGWVGRAYLIAINGDTSKEIIIDIPLAIGQMLMGFAWPVLAFYEFISGELVVKDSEITISPR</sequence>
<comment type="function">
    <text evidence="6">Participates in efficiency of electron transfer from plastocyanin to P700 (or cytochrome c553 in algae and cyanobacteria). This plastocyanin-docking protein contributes to the specific association of plastocyanin to PSI.</text>
</comment>
<feature type="chain" id="PRO_5001805043" description="Photosystem I reaction center subunit III" evidence="7">
    <location>
        <begin position="25"/>
        <end position="162"/>
    </location>
</feature>
<feature type="signal peptide" evidence="7">
    <location>
        <begin position="1"/>
        <end position="24"/>
    </location>
</feature>
<dbReference type="Pfam" id="PF02507">
    <property type="entry name" value="PSI_PsaF"/>
    <property type="match status" value="1"/>
</dbReference>
<keyword evidence="6" id="KW-0812">Transmembrane</keyword>
<evidence type="ECO:0000256" key="4">
    <source>
        <dbReference type="ARBA" id="ARBA00022836"/>
    </source>
</evidence>
<dbReference type="PANTHER" id="PTHR34939">
    <property type="entry name" value="PHOTOSYSTEM I REACTION CENTER SUBUNIT III, CHLOROPLASTIC"/>
    <property type="match status" value="1"/>
</dbReference>
<evidence type="ECO:0000256" key="5">
    <source>
        <dbReference type="ARBA" id="ARBA00033433"/>
    </source>
</evidence>
<dbReference type="AlphaFoldDB" id="A0A086CGG3"/>
<dbReference type="EMBL" id="JPSP01000010">
    <property type="protein sequence ID" value="KFF41277.1"/>
    <property type="molecule type" value="Genomic_DNA"/>
</dbReference>
<evidence type="ECO:0000256" key="6">
    <source>
        <dbReference type="RuleBase" id="RU368107"/>
    </source>
</evidence>
<dbReference type="Proteomes" id="UP000028922">
    <property type="component" value="Unassembled WGS sequence"/>
</dbReference>
<keyword evidence="6" id="KW-0793">Thylakoid</keyword>
<comment type="subcellular location">
    <subcellularLocation>
        <location evidence="6">Cellular thylakoid membrane</location>
    </subcellularLocation>
</comment>
<feature type="transmembrane region" description="Helical" evidence="6">
    <location>
        <begin position="87"/>
        <end position="109"/>
    </location>
</feature>
<accession>A0A086CGG3</accession>
<evidence type="ECO:0000313" key="9">
    <source>
        <dbReference type="Proteomes" id="UP000028922"/>
    </source>
</evidence>
<keyword evidence="6" id="KW-1133">Transmembrane helix</keyword>
<evidence type="ECO:0000256" key="3">
    <source>
        <dbReference type="ARBA" id="ARBA00022531"/>
    </source>
</evidence>
<keyword evidence="3 6" id="KW-0602">Photosynthesis</keyword>
<dbReference type="InterPro" id="IPR003666">
    <property type="entry name" value="PSI_PsaF"/>
</dbReference>
<evidence type="ECO:0000313" key="8">
    <source>
        <dbReference type="EMBL" id="KFF41277.1"/>
    </source>
</evidence>
<dbReference type="GO" id="GO:0009538">
    <property type="term" value="C:photosystem I reaction center"/>
    <property type="evidence" value="ECO:0007669"/>
    <property type="project" value="UniProtKB-UniRule"/>
</dbReference>
<comment type="similarity">
    <text evidence="1 6">Belongs to the PsaF family.</text>
</comment>
<keyword evidence="6" id="KW-0472">Membrane</keyword>
<organism evidence="8 9">
    <name type="scientific">Candidatus Atelocyanobacterium thalassa isolate SIO64986</name>
    <dbReference type="NCBI Taxonomy" id="1527444"/>
    <lineage>
        <taxon>Bacteria</taxon>
        <taxon>Bacillati</taxon>
        <taxon>Cyanobacteriota</taxon>
        <taxon>Cyanophyceae</taxon>
        <taxon>Oscillatoriophycideae</taxon>
        <taxon>Chroococcales</taxon>
        <taxon>Aphanothecaceae</taxon>
        <taxon>Candidatus Atelocyanobacterium</taxon>
        <taxon>Candidatus Atelocyanobacterium thalassae</taxon>
    </lineage>
</organism>
<protein>
    <recommendedName>
        <fullName evidence="2 6">Photosystem I reaction center subunit III</fullName>
    </recommendedName>
    <alternativeName>
        <fullName evidence="5 6">PSI-F</fullName>
    </alternativeName>
</protein>
<dbReference type="InterPro" id="IPR036577">
    <property type="entry name" value="PSI_PsaF_sf"/>
</dbReference>
<feature type="transmembrane region" description="Helical" evidence="6">
    <location>
        <begin position="121"/>
        <end position="143"/>
    </location>
</feature>
<reference evidence="8 9" key="1">
    <citation type="submission" date="2014-08" db="EMBL/GenBank/DDBJ databases">
        <title>Comparative genomics reveals surprising divergence of two closely related strains of uncultivated UCYN-A cyanobacteria.</title>
        <authorList>
            <person name="Bombar D."/>
            <person name="Heller P."/>
            <person name="Sanchez-Baracaldo P."/>
            <person name="Carter B.J."/>
            <person name="Zert J.P."/>
        </authorList>
    </citation>
    <scope>NUCLEOTIDE SEQUENCE [LARGE SCALE GENOMIC DNA]</scope>
</reference>
<gene>
    <name evidence="8" type="ORF">ucyna2_00902</name>
</gene>
<comment type="caution">
    <text evidence="8">The sequence shown here is derived from an EMBL/GenBank/DDBJ whole genome shotgun (WGS) entry which is preliminary data.</text>
</comment>
<dbReference type="GO" id="GO:0015979">
    <property type="term" value="P:photosynthesis"/>
    <property type="evidence" value="ECO:0007669"/>
    <property type="project" value="UniProtKB-UniRule"/>
</dbReference>
<evidence type="ECO:0000256" key="2">
    <source>
        <dbReference type="ARBA" id="ARBA00016492"/>
    </source>
</evidence>
<dbReference type="PATRIC" id="fig|1527444.3.peg.855"/>
<dbReference type="STRING" id="1527444.ucyna2_00902"/>
<dbReference type="SUPFAM" id="SSF81536">
    <property type="entry name" value="Subunit III of photosystem I reaction centre, PsaF"/>
    <property type="match status" value="1"/>
</dbReference>
<dbReference type="eggNOG" id="ENOG502ZBQN">
    <property type="taxonomic scope" value="Bacteria"/>
</dbReference>
<dbReference type="GO" id="GO:0031676">
    <property type="term" value="C:plasma membrane-derived thylakoid membrane"/>
    <property type="evidence" value="ECO:0007669"/>
    <property type="project" value="UniProtKB-SubCell"/>
</dbReference>